<keyword evidence="2" id="KW-1185">Reference proteome</keyword>
<dbReference type="AlphaFoldDB" id="A0AAP0PAX7"/>
<dbReference type="EMBL" id="JBBNAE010000003">
    <property type="protein sequence ID" value="KAK9137903.1"/>
    <property type="molecule type" value="Genomic_DNA"/>
</dbReference>
<proteinExistence type="predicted"/>
<gene>
    <name evidence="1" type="ORF">Sjap_008497</name>
</gene>
<reference evidence="1 2" key="1">
    <citation type="submission" date="2024-01" db="EMBL/GenBank/DDBJ databases">
        <title>Genome assemblies of Stephania.</title>
        <authorList>
            <person name="Yang L."/>
        </authorList>
    </citation>
    <scope>NUCLEOTIDE SEQUENCE [LARGE SCALE GENOMIC DNA]</scope>
    <source>
        <strain evidence="1">QJT</strain>
        <tissue evidence="1">Leaf</tissue>
    </source>
</reference>
<protein>
    <submittedName>
        <fullName evidence="1">Uncharacterized protein</fullName>
    </submittedName>
</protein>
<comment type="caution">
    <text evidence="1">The sequence shown here is derived from an EMBL/GenBank/DDBJ whole genome shotgun (WGS) entry which is preliminary data.</text>
</comment>
<organism evidence="1 2">
    <name type="scientific">Stephania japonica</name>
    <dbReference type="NCBI Taxonomy" id="461633"/>
    <lineage>
        <taxon>Eukaryota</taxon>
        <taxon>Viridiplantae</taxon>
        <taxon>Streptophyta</taxon>
        <taxon>Embryophyta</taxon>
        <taxon>Tracheophyta</taxon>
        <taxon>Spermatophyta</taxon>
        <taxon>Magnoliopsida</taxon>
        <taxon>Ranunculales</taxon>
        <taxon>Menispermaceae</taxon>
        <taxon>Menispermoideae</taxon>
        <taxon>Cissampelideae</taxon>
        <taxon>Stephania</taxon>
    </lineage>
</organism>
<dbReference type="Proteomes" id="UP001417504">
    <property type="component" value="Unassembled WGS sequence"/>
</dbReference>
<accession>A0AAP0PAX7</accession>
<sequence>MGLSSLVAFVAARQMKEVVGIFELMKRYDFHPHPKRFYHAVGGFNFDVKCRIWNADISCLSVTTQKCDVFKWLGVVPIITLVCVH</sequence>
<evidence type="ECO:0000313" key="2">
    <source>
        <dbReference type="Proteomes" id="UP001417504"/>
    </source>
</evidence>
<evidence type="ECO:0000313" key="1">
    <source>
        <dbReference type="EMBL" id="KAK9137903.1"/>
    </source>
</evidence>
<name>A0AAP0PAX7_9MAGN</name>